<dbReference type="GO" id="GO:0033743">
    <property type="term" value="F:peptide-methionine (R)-S-oxide reductase activity"/>
    <property type="evidence" value="ECO:0007669"/>
    <property type="project" value="UniProtKB-EC"/>
</dbReference>
<comment type="catalytic activity">
    <reaction evidence="5 8">
        <text>L-methionyl-[protein] + [thioredoxin]-disulfide + H2O = L-methionyl-(S)-S-oxide-[protein] + [thioredoxin]-dithiol</text>
        <dbReference type="Rhea" id="RHEA:14217"/>
        <dbReference type="Rhea" id="RHEA-COMP:10698"/>
        <dbReference type="Rhea" id="RHEA-COMP:10700"/>
        <dbReference type="Rhea" id="RHEA-COMP:12313"/>
        <dbReference type="Rhea" id="RHEA-COMP:12315"/>
        <dbReference type="ChEBI" id="CHEBI:15377"/>
        <dbReference type="ChEBI" id="CHEBI:16044"/>
        <dbReference type="ChEBI" id="CHEBI:29950"/>
        <dbReference type="ChEBI" id="CHEBI:44120"/>
        <dbReference type="ChEBI" id="CHEBI:50058"/>
        <dbReference type="EC" id="1.8.4.11"/>
    </reaction>
</comment>
<feature type="active site" evidence="8">
    <location>
        <position position="28"/>
    </location>
</feature>
<dbReference type="EC" id="1.8.4.11" evidence="8"/>
<keyword evidence="4" id="KW-0511">Multifunctional enzyme</keyword>
<evidence type="ECO:0000256" key="8">
    <source>
        <dbReference type="HAMAP-Rule" id="MF_01401"/>
    </source>
</evidence>
<dbReference type="InterPro" id="IPR002579">
    <property type="entry name" value="Met_Sox_Rdtase_MsrB_dom"/>
</dbReference>
<dbReference type="InParanoid" id="C2KZP1"/>
<dbReference type="Gene3D" id="2.170.150.20">
    <property type="entry name" value="Peptide methionine sulfoxide reductase"/>
    <property type="match status" value="1"/>
</dbReference>
<dbReference type="GO" id="GO:0034599">
    <property type="term" value="P:cellular response to oxidative stress"/>
    <property type="evidence" value="ECO:0007669"/>
    <property type="project" value="TreeGrafter"/>
</dbReference>
<protein>
    <recommendedName>
        <fullName evidence="8">Peptide methionine sulfoxide reductase MsrA</fullName>
        <shortName evidence="8">Protein-methionine-S-oxide reductase</shortName>
        <ecNumber evidence="8">1.8.4.11</ecNumber>
    </recommendedName>
    <alternativeName>
        <fullName evidence="8">Peptide-methionine (S)-S-oxide reductase</fullName>
        <shortName evidence="8">Peptide Met(O) reductase</shortName>
    </alternativeName>
</protein>
<dbReference type="FunFam" id="2.170.150.20:FF:000003">
    <property type="entry name" value="Peptide methionine sulfoxide reductase MsrB"/>
    <property type="match status" value="1"/>
</dbReference>
<accession>C2KZP1</accession>
<dbReference type="Pfam" id="PF01641">
    <property type="entry name" value="SelR"/>
    <property type="match status" value="1"/>
</dbReference>
<dbReference type="PROSITE" id="PS51790">
    <property type="entry name" value="MSRB"/>
    <property type="match status" value="1"/>
</dbReference>
<dbReference type="GO" id="GO:0033744">
    <property type="term" value="F:L-methionine:thioredoxin-disulfide S-oxidoreductase activity"/>
    <property type="evidence" value="ECO:0007669"/>
    <property type="project" value="RHEA"/>
</dbReference>
<sequence>MLQNRFIINQFHRKGVTMQKTIYLAGGCFWGVEAYFQRIPGVLSTSCGYANGNSRNPSYKEVCHNNTGHAETVKIDYDPERLPLKNLLRYYFRIIDPTSLNKQGNDVGTQYRTGIYYVEEANKEIIQEALKKEQEQYSSPLVVEVLPLEAFDSAEEYHQDYLNKNPGGYCHISLALADEPLIDSEQYQPLSEKELQEKLTKEEYNVLVHSATDRPFENVYGDTNAKGLYVDRATGEPLFSSKDKFHSSCGWPSFAKPIAGEVIRYLEDNSLGMRRIEVRSQGGDYHLGHVFHDGPKELGGLRYCINSSSVRFIPYEEMEKEGYGELKKYI</sequence>
<evidence type="ECO:0000256" key="7">
    <source>
        <dbReference type="ARBA" id="ARBA00048782"/>
    </source>
</evidence>
<dbReference type="GO" id="GO:0008113">
    <property type="term" value="F:peptide-methionine (S)-S-oxide reductase activity"/>
    <property type="evidence" value="ECO:0007669"/>
    <property type="project" value="UniProtKB-UniRule"/>
</dbReference>
<dbReference type="NCBIfam" id="TIGR00401">
    <property type="entry name" value="msrA"/>
    <property type="match status" value="1"/>
</dbReference>
<dbReference type="eggNOG" id="COG0225">
    <property type="taxonomic scope" value="Bacteria"/>
</dbReference>
<dbReference type="eggNOG" id="COG0229">
    <property type="taxonomic scope" value="Bacteria"/>
</dbReference>
<evidence type="ECO:0000256" key="2">
    <source>
        <dbReference type="ARBA" id="ARBA00011017"/>
    </source>
</evidence>
<comment type="similarity">
    <text evidence="8">Belongs to the MsrA Met sulfoxide reductase family.</text>
</comment>
<keyword evidence="3 8" id="KW-0560">Oxidoreductase</keyword>
<comment type="catalytic activity">
    <reaction evidence="6">
        <text>L-methionyl-[protein] + [thioredoxin]-disulfide + H2O = L-methionyl-(R)-S-oxide-[protein] + [thioredoxin]-dithiol</text>
        <dbReference type="Rhea" id="RHEA:24164"/>
        <dbReference type="Rhea" id="RHEA-COMP:10698"/>
        <dbReference type="Rhea" id="RHEA-COMP:10700"/>
        <dbReference type="Rhea" id="RHEA-COMP:12313"/>
        <dbReference type="Rhea" id="RHEA-COMP:12314"/>
        <dbReference type="ChEBI" id="CHEBI:15377"/>
        <dbReference type="ChEBI" id="CHEBI:16044"/>
        <dbReference type="ChEBI" id="CHEBI:29950"/>
        <dbReference type="ChEBI" id="CHEBI:45764"/>
        <dbReference type="ChEBI" id="CHEBI:50058"/>
        <dbReference type="EC" id="1.8.4.12"/>
    </reaction>
</comment>
<comment type="caution">
    <text evidence="10">The sequence shown here is derived from an EMBL/GenBank/DDBJ whole genome shotgun (WGS) entry which is preliminary data.</text>
</comment>
<comment type="catalytic activity">
    <reaction evidence="7 8">
        <text>[thioredoxin]-disulfide + L-methionine + H2O = L-methionine (S)-S-oxide + [thioredoxin]-dithiol</text>
        <dbReference type="Rhea" id="RHEA:19993"/>
        <dbReference type="Rhea" id="RHEA-COMP:10698"/>
        <dbReference type="Rhea" id="RHEA-COMP:10700"/>
        <dbReference type="ChEBI" id="CHEBI:15377"/>
        <dbReference type="ChEBI" id="CHEBI:29950"/>
        <dbReference type="ChEBI" id="CHEBI:50058"/>
        <dbReference type="ChEBI" id="CHEBI:57844"/>
        <dbReference type="ChEBI" id="CHEBI:58772"/>
        <dbReference type="EC" id="1.8.4.11"/>
    </reaction>
</comment>
<comment type="function">
    <text evidence="8">Has an important function as a repair enzyme for proteins that have been inactivated by oxidation. Catalyzes the reversible oxidation-reduction of methionine sulfoxide in proteins to methionine.</text>
</comment>
<proteinExistence type="inferred from homology"/>
<evidence type="ECO:0000256" key="3">
    <source>
        <dbReference type="ARBA" id="ARBA00023002"/>
    </source>
</evidence>
<dbReference type="Proteomes" id="UP000004121">
    <property type="component" value="Unassembled WGS sequence"/>
</dbReference>
<dbReference type="PANTHER" id="PTHR42799">
    <property type="entry name" value="MITOCHONDRIAL PEPTIDE METHIONINE SULFOXIDE REDUCTASE"/>
    <property type="match status" value="1"/>
</dbReference>
<evidence type="ECO:0000259" key="9">
    <source>
        <dbReference type="PROSITE" id="PS51790"/>
    </source>
</evidence>
<dbReference type="InterPro" id="IPR050162">
    <property type="entry name" value="MsrA_MetSO_reductase"/>
</dbReference>
<evidence type="ECO:0000256" key="5">
    <source>
        <dbReference type="ARBA" id="ARBA00047806"/>
    </source>
</evidence>
<dbReference type="InterPro" id="IPR011057">
    <property type="entry name" value="Mss4-like_sf"/>
</dbReference>
<dbReference type="Pfam" id="PF01625">
    <property type="entry name" value="PMSR"/>
    <property type="match status" value="1"/>
</dbReference>
<dbReference type="Gene3D" id="3.30.1060.10">
    <property type="entry name" value="Peptide methionine sulphoxide reductase MsrA"/>
    <property type="match status" value="1"/>
</dbReference>
<comment type="similarity">
    <text evidence="2">In the N-terminal section; belongs to the MsrA Met sulfoxide reductase family.</text>
</comment>
<dbReference type="EMBL" id="ACKX01000192">
    <property type="protein sequence ID" value="EEJ50768.1"/>
    <property type="molecule type" value="Genomic_DNA"/>
</dbReference>
<dbReference type="FunFam" id="3.30.1060.10:FF:000007">
    <property type="entry name" value="Peptide methionine sulfoxide reductase msrA/msrB"/>
    <property type="match status" value="1"/>
</dbReference>
<dbReference type="HAMAP" id="MF_01401">
    <property type="entry name" value="MsrA"/>
    <property type="match status" value="1"/>
</dbReference>
<dbReference type="SUPFAM" id="SSF55068">
    <property type="entry name" value="Peptide methionine sulfoxide reductase"/>
    <property type="match status" value="1"/>
</dbReference>
<dbReference type="PANTHER" id="PTHR42799:SF2">
    <property type="entry name" value="MITOCHONDRIAL PEPTIDE METHIONINE SULFOXIDE REDUCTASE"/>
    <property type="match status" value="1"/>
</dbReference>
<comment type="similarity">
    <text evidence="1">In the C-terminal section; belongs to the MsrB Met sulfoxide reductase family.</text>
</comment>
<dbReference type="GO" id="GO:0005737">
    <property type="term" value="C:cytoplasm"/>
    <property type="evidence" value="ECO:0007669"/>
    <property type="project" value="TreeGrafter"/>
</dbReference>
<dbReference type="InterPro" id="IPR036509">
    <property type="entry name" value="Met_Sox_Rdtase_MsrA_sf"/>
</dbReference>
<dbReference type="STRING" id="585501.HMPREF6123_1960"/>
<dbReference type="HOGENOM" id="CLU_031040_1_0_9"/>
<evidence type="ECO:0000256" key="4">
    <source>
        <dbReference type="ARBA" id="ARBA00023268"/>
    </source>
</evidence>
<feature type="domain" description="MsrB" evidence="9">
    <location>
        <begin position="192"/>
        <end position="315"/>
    </location>
</feature>
<evidence type="ECO:0000256" key="1">
    <source>
        <dbReference type="ARBA" id="ARBA00008076"/>
    </source>
</evidence>
<evidence type="ECO:0000313" key="10">
    <source>
        <dbReference type="EMBL" id="EEJ50768.1"/>
    </source>
</evidence>
<evidence type="ECO:0000256" key="6">
    <source>
        <dbReference type="ARBA" id="ARBA00048488"/>
    </source>
</evidence>
<evidence type="ECO:0000313" key="11">
    <source>
        <dbReference type="Proteomes" id="UP000004121"/>
    </source>
</evidence>
<keyword evidence="11" id="KW-1185">Reference proteome</keyword>
<dbReference type="SUPFAM" id="SSF51316">
    <property type="entry name" value="Mss4-like"/>
    <property type="match status" value="1"/>
</dbReference>
<name>C2KZP1_9FIRM</name>
<dbReference type="InterPro" id="IPR002569">
    <property type="entry name" value="Met_Sox_Rdtase_MsrA_dom"/>
</dbReference>
<dbReference type="AlphaFoldDB" id="C2KZP1"/>
<dbReference type="NCBIfam" id="TIGR00357">
    <property type="entry name" value="peptide-methionine (R)-S-oxide reductase MsrB"/>
    <property type="match status" value="1"/>
</dbReference>
<reference evidence="10 11" key="1">
    <citation type="submission" date="2009-04" db="EMBL/GenBank/DDBJ databases">
        <authorList>
            <person name="Qin X."/>
            <person name="Bachman B."/>
            <person name="Battles P."/>
            <person name="Bell A."/>
            <person name="Bess C."/>
            <person name="Bickham C."/>
            <person name="Chaboub L."/>
            <person name="Chen D."/>
            <person name="Coyle M."/>
            <person name="Deiros D.R."/>
            <person name="Dinh H."/>
            <person name="Forbes L."/>
            <person name="Fowler G."/>
            <person name="Francisco L."/>
            <person name="Fu Q."/>
            <person name="Gubbala S."/>
            <person name="Hale W."/>
            <person name="Han Y."/>
            <person name="Hemphill L."/>
            <person name="Highlander S.K."/>
            <person name="Hirani K."/>
            <person name="Hogues M."/>
            <person name="Jackson L."/>
            <person name="Jakkamsetti A."/>
            <person name="Javaid M."/>
            <person name="Jiang H."/>
            <person name="Korchina V."/>
            <person name="Kovar C."/>
            <person name="Lara F."/>
            <person name="Lee S."/>
            <person name="Mata R."/>
            <person name="Mathew T."/>
            <person name="Moen C."/>
            <person name="Morales K."/>
            <person name="Munidasa M."/>
            <person name="Nazareth L."/>
            <person name="Ngo R."/>
            <person name="Nguyen L."/>
            <person name="Okwuonu G."/>
            <person name="Ongeri F."/>
            <person name="Patil S."/>
            <person name="Petrosino J."/>
            <person name="Pham C."/>
            <person name="Pham P."/>
            <person name="Pu L.-L."/>
            <person name="Puazo M."/>
            <person name="Raj R."/>
            <person name="Reid J."/>
            <person name="Rouhana J."/>
            <person name="Saada N."/>
            <person name="Shang Y."/>
            <person name="Simmons D."/>
            <person name="Thornton R."/>
            <person name="Warren J."/>
            <person name="Weissenberger G."/>
            <person name="Zhang J."/>
            <person name="Zhang L."/>
            <person name="Zhou C."/>
            <person name="Zhu D."/>
            <person name="Muzny D."/>
            <person name="Worley K."/>
            <person name="Gibbs R."/>
        </authorList>
    </citation>
    <scope>NUCLEOTIDE SEQUENCE [LARGE SCALE GENOMIC DNA]</scope>
    <source>
        <strain evidence="10 11">F0268</strain>
    </source>
</reference>
<organism evidence="10 11">
    <name type="scientific">Oribacterium sinus F0268</name>
    <dbReference type="NCBI Taxonomy" id="585501"/>
    <lineage>
        <taxon>Bacteria</taxon>
        <taxon>Bacillati</taxon>
        <taxon>Bacillota</taxon>
        <taxon>Clostridia</taxon>
        <taxon>Lachnospirales</taxon>
        <taxon>Lachnospiraceae</taxon>
        <taxon>Oribacterium</taxon>
    </lineage>
</organism>
<gene>
    <name evidence="8 10" type="primary">msrA</name>
    <name evidence="10" type="ORF">HMPREF6123_1960</name>
</gene>